<organism evidence="2 3">
    <name type="scientific">Delftia lacustris</name>
    <dbReference type="NCBI Taxonomy" id="558537"/>
    <lineage>
        <taxon>Bacteria</taxon>
        <taxon>Pseudomonadati</taxon>
        <taxon>Pseudomonadota</taxon>
        <taxon>Betaproteobacteria</taxon>
        <taxon>Burkholderiales</taxon>
        <taxon>Comamonadaceae</taxon>
        <taxon>Delftia</taxon>
    </lineage>
</organism>
<dbReference type="RefSeq" id="WP_074924429.1">
    <property type="nucleotide sequence ID" value="NZ_CP141274.1"/>
</dbReference>
<accession>A0A1H3ULJ2</accession>
<evidence type="ECO:0000313" key="2">
    <source>
        <dbReference type="EMBL" id="SDZ63166.1"/>
    </source>
</evidence>
<dbReference type="GeneID" id="94692164"/>
<dbReference type="EMBL" id="FNPE01000061">
    <property type="protein sequence ID" value="SDZ63166.1"/>
    <property type="molecule type" value="Genomic_DNA"/>
</dbReference>
<proteinExistence type="predicted"/>
<reference evidence="2 3" key="1">
    <citation type="submission" date="2016-10" db="EMBL/GenBank/DDBJ databases">
        <authorList>
            <person name="de Groot N.N."/>
        </authorList>
    </citation>
    <scope>NUCLEOTIDE SEQUENCE [LARGE SCALE GENOMIC DNA]</scope>
    <source>
        <strain evidence="2 3">LMG 24775</strain>
    </source>
</reference>
<dbReference type="Proteomes" id="UP000183417">
    <property type="component" value="Unassembled WGS sequence"/>
</dbReference>
<feature type="transmembrane region" description="Helical" evidence="1">
    <location>
        <begin position="161"/>
        <end position="183"/>
    </location>
</feature>
<keyword evidence="1" id="KW-0812">Transmembrane</keyword>
<sequence length="312" mass="33791">MATSTDLTRPYISYEKAFNRQITRAMDSQQVDVVVLTPQEFLGVLQDRSRNDPRLAASLRAILAQSALGKYWTQTASPNAGKPWTIPASMLANDAYLFTRTLIALRLAGARTYVKATPKGTYIIITGRAGFRGNLLQGTRSLTTNPRMVQMGLGMRGLQGVARGGFILSLVVGIGVETLDFIFNDEKTMHDLVGGIGVEAVKAGLATMVGLGAGLVVGVGAATLAILPLVTMAVAVFLSGIALNKIDEIWDIKKNVIFALKMQTDSTPHGIYRINPNAVTEKKLNIQSERIKYNYASSEPNNILLLPINRKN</sequence>
<protein>
    <submittedName>
        <fullName evidence="2">Uncharacterized protein</fullName>
    </submittedName>
</protein>
<gene>
    <name evidence="2" type="ORF">SAMN05421547_1613</name>
</gene>
<keyword evidence="1" id="KW-0472">Membrane</keyword>
<evidence type="ECO:0000313" key="3">
    <source>
        <dbReference type="Proteomes" id="UP000183417"/>
    </source>
</evidence>
<dbReference type="AlphaFoldDB" id="A0A1H3ULJ2"/>
<keyword evidence="1" id="KW-1133">Transmembrane helix</keyword>
<feature type="transmembrane region" description="Helical" evidence="1">
    <location>
        <begin position="215"/>
        <end position="243"/>
    </location>
</feature>
<name>A0A1H3ULJ2_9BURK</name>
<evidence type="ECO:0000256" key="1">
    <source>
        <dbReference type="SAM" id="Phobius"/>
    </source>
</evidence>